<dbReference type="Proteomes" id="UP001634007">
    <property type="component" value="Unassembled WGS sequence"/>
</dbReference>
<name>A0ABD3J2A1_EUCGL</name>
<keyword evidence="2" id="KW-1185">Reference proteome</keyword>
<evidence type="ECO:0000313" key="2">
    <source>
        <dbReference type="Proteomes" id="UP001634007"/>
    </source>
</evidence>
<dbReference type="AlphaFoldDB" id="A0ABD3J2A1"/>
<protein>
    <submittedName>
        <fullName evidence="1">Uncharacterized protein</fullName>
    </submittedName>
</protein>
<gene>
    <name evidence="1" type="ORF">ACJRO7_005555</name>
</gene>
<comment type="caution">
    <text evidence="1">The sequence shown here is derived from an EMBL/GenBank/DDBJ whole genome shotgun (WGS) entry which is preliminary data.</text>
</comment>
<dbReference type="EMBL" id="JBJKBG010000010">
    <property type="protein sequence ID" value="KAL3720764.1"/>
    <property type="molecule type" value="Genomic_DNA"/>
</dbReference>
<accession>A0ABD3J2A1</accession>
<evidence type="ECO:0000313" key="1">
    <source>
        <dbReference type="EMBL" id="KAL3720764.1"/>
    </source>
</evidence>
<organism evidence="1 2">
    <name type="scientific">Eucalyptus globulus</name>
    <name type="common">Tasmanian blue gum</name>
    <dbReference type="NCBI Taxonomy" id="34317"/>
    <lineage>
        <taxon>Eukaryota</taxon>
        <taxon>Viridiplantae</taxon>
        <taxon>Streptophyta</taxon>
        <taxon>Embryophyta</taxon>
        <taxon>Tracheophyta</taxon>
        <taxon>Spermatophyta</taxon>
        <taxon>Magnoliopsida</taxon>
        <taxon>eudicotyledons</taxon>
        <taxon>Gunneridae</taxon>
        <taxon>Pentapetalae</taxon>
        <taxon>rosids</taxon>
        <taxon>malvids</taxon>
        <taxon>Myrtales</taxon>
        <taxon>Myrtaceae</taxon>
        <taxon>Myrtoideae</taxon>
        <taxon>Eucalypteae</taxon>
        <taxon>Eucalyptus</taxon>
    </lineage>
</organism>
<proteinExistence type="predicted"/>
<reference evidence="1 2" key="1">
    <citation type="submission" date="2024-11" db="EMBL/GenBank/DDBJ databases">
        <title>Chromosome-level genome assembly of Eucalyptus globulus Labill. provides insights into its genome evolution.</title>
        <authorList>
            <person name="Li X."/>
        </authorList>
    </citation>
    <scope>NUCLEOTIDE SEQUENCE [LARGE SCALE GENOMIC DNA]</scope>
    <source>
        <strain evidence="1">CL2024</strain>
        <tissue evidence="1">Fresh tender leaves</tissue>
    </source>
</reference>
<sequence length="110" mass="12510">MTEVVLDVAARHQLESKESLNYNIQTVWGLVTGVDSPMLEVLRKLRGLRKLALTWRGSSVSEATRDILNLKILKSLILQLRHPSGEISDMSRLKSLSNLYLLRYLDMQSS</sequence>